<reference evidence="7" key="1">
    <citation type="submission" date="2023-03" db="EMBL/GenBank/DDBJ databases">
        <title>Mating type loci evolution in Malassezia.</title>
        <authorList>
            <person name="Coelho M.A."/>
        </authorList>
    </citation>
    <scope>NUCLEOTIDE SEQUENCE</scope>
    <source>
        <strain evidence="7">CBS 11721</strain>
    </source>
</reference>
<dbReference type="Proteomes" id="UP001219933">
    <property type="component" value="Chromosome 2"/>
</dbReference>
<dbReference type="InterPro" id="IPR036259">
    <property type="entry name" value="MFS_trans_sf"/>
</dbReference>
<evidence type="ECO:0000256" key="2">
    <source>
        <dbReference type="ARBA" id="ARBA00022692"/>
    </source>
</evidence>
<dbReference type="PANTHER" id="PTHR23294:SF19">
    <property type="entry name" value="DUF895 DOMAIN MEMBRANE PROTEIN-RELATED"/>
    <property type="match status" value="1"/>
</dbReference>
<feature type="transmembrane region" description="Helical" evidence="6">
    <location>
        <begin position="209"/>
        <end position="229"/>
    </location>
</feature>
<evidence type="ECO:0000313" key="8">
    <source>
        <dbReference type="Proteomes" id="UP001219933"/>
    </source>
</evidence>
<evidence type="ECO:0000256" key="1">
    <source>
        <dbReference type="ARBA" id="ARBA00004141"/>
    </source>
</evidence>
<feature type="region of interest" description="Disordered" evidence="5">
    <location>
        <begin position="1"/>
        <end position="23"/>
    </location>
</feature>
<feature type="transmembrane region" description="Helical" evidence="6">
    <location>
        <begin position="81"/>
        <end position="100"/>
    </location>
</feature>
<feature type="transmembrane region" description="Helical" evidence="6">
    <location>
        <begin position="48"/>
        <end position="69"/>
    </location>
</feature>
<dbReference type="PANTHER" id="PTHR23294">
    <property type="entry name" value="ET TRANSLATION PRODUCT-RELATED"/>
    <property type="match status" value="1"/>
</dbReference>
<dbReference type="GO" id="GO:0016020">
    <property type="term" value="C:membrane"/>
    <property type="evidence" value="ECO:0007669"/>
    <property type="project" value="UniProtKB-SubCell"/>
</dbReference>
<organism evidence="7 8">
    <name type="scientific">Malassezia cuniculi</name>
    <dbReference type="NCBI Taxonomy" id="948313"/>
    <lineage>
        <taxon>Eukaryota</taxon>
        <taxon>Fungi</taxon>
        <taxon>Dikarya</taxon>
        <taxon>Basidiomycota</taxon>
        <taxon>Ustilaginomycotina</taxon>
        <taxon>Malasseziomycetes</taxon>
        <taxon>Malasseziales</taxon>
        <taxon>Malasseziaceae</taxon>
        <taxon>Malassezia</taxon>
    </lineage>
</organism>
<dbReference type="Pfam" id="PF05978">
    <property type="entry name" value="UNC-93"/>
    <property type="match status" value="1"/>
</dbReference>
<sequence length="497" mass="53995">MSYSEEAREGAAGAVSASHHKDDSLGHTEVASELVVPKRGQSWFRGNMFQVTVLGMSSFLAPGIWGAMAATGGGGQQSVELVNAANSSTFCLMIVTALLTSSMILVTNVRVALVFGMLGYAPYAASLYCHGKYGTEWFVVFGAVLCGISAGTFWATEGTIALAYPERSRHGIFISYWLMYRVLGQFIGGAINLGLNAHNNQAGSLSDDTYIVFVVLQCVGPLVAMLISLPHQVQRVDGTPVVIELEDTVWNEIKAVFKTFAKREVYLLIPMFWQSTFIESVIGTYAGKNFTVRARALGSLLSAVVASLANYCVGGYLDWKRLSVSFRARTAFITVYALQLGWLIFGIVKMNKLEDTPHEAIDWTDSEFHSAFAVYILLQMGYNMVYAYTYWIVGASASKGSHISRTASIVRAVESAGQAVAYGINSTSLRTDSAAGINMAFCAFSIPFSWFVVRRVGFAADGSHLYQMPIYAENDEQREEIAKSAAVDTDAVLGEAK</sequence>
<feature type="transmembrane region" description="Helical" evidence="6">
    <location>
        <begin position="265"/>
        <end position="287"/>
    </location>
</feature>
<dbReference type="EMBL" id="CP119878">
    <property type="protein sequence ID" value="WFD35021.1"/>
    <property type="molecule type" value="Genomic_DNA"/>
</dbReference>
<dbReference type="InterPro" id="IPR051617">
    <property type="entry name" value="UNC-93-like_regulator"/>
</dbReference>
<protein>
    <recommendedName>
        <fullName evidence="9">Duf895 domain membrane protein</fullName>
    </recommendedName>
</protein>
<evidence type="ECO:0000256" key="5">
    <source>
        <dbReference type="SAM" id="MobiDB-lite"/>
    </source>
</evidence>
<dbReference type="InterPro" id="IPR010291">
    <property type="entry name" value="Ion_channel_UNC-93"/>
</dbReference>
<name>A0AAF0EVE8_9BASI</name>
<keyword evidence="3 6" id="KW-1133">Transmembrane helix</keyword>
<evidence type="ECO:0000256" key="4">
    <source>
        <dbReference type="ARBA" id="ARBA00023136"/>
    </source>
</evidence>
<evidence type="ECO:0000313" key="7">
    <source>
        <dbReference type="EMBL" id="WFD35021.1"/>
    </source>
</evidence>
<feature type="transmembrane region" description="Helical" evidence="6">
    <location>
        <begin position="331"/>
        <end position="348"/>
    </location>
</feature>
<feature type="transmembrane region" description="Helical" evidence="6">
    <location>
        <begin position="176"/>
        <end position="197"/>
    </location>
</feature>
<comment type="subcellular location">
    <subcellularLocation>
        <location evidence="1">Membrane</location>
        <topology evidence="1">Multi-pass membrane protein</topology>
    </subcellularLocation>
</comment>
<accession>A0AAF0EVE8</accession>
<keyword evidence="8" id="KW-1185">Reference proteome</keyword>
<feature type="transmembrane region" description="Helical" evidence="6">
    <location>
        <begin position="107"/>
        <end position="125"/>
    </location>
</feature>
<dbReference type="SUPFAM" id="SSF103473">
    <property type="entry name" value="MFS general substrate transporter"/>
    <property type="match status" value="1"/>
</dbReference>
<evidence type="ECO:0000256" key="6">
    <source>
        <dbReference type="SAM" id="Phobius"/>
    </source>
</evidence>
<feature type="transmembrane region" description="Helical" evidence="6">
    <location>
        <begin position="299"/>
        <end position="319"/>
    </location>
</feature>
<feature type="transmembrane region" description="Helical" evidence="6">
    <location>
        <begin position="137"/>
        <end position="164"/>
    </location>
</feature>
<gene>
    <name evidence="7" type="ORF">MCUN1_001867</name>
</gene>
<evidence type="ECO:0008006" key="9">
    <source>
        <dbReference type="Google" id="ProtNLM"/>
    </source>
</evidence>
<keyword evidence="2 6" id="KW-0812">Transmembrane</keyword>
<proteinExistence type="predicted"/>
<feature type="transmembrane region" description="Helical" evidence="6">
    <location>
        <begin position="368"/>
        <end position="393"/>
    </location>
</feature>
<dbReference type="AlphaFoldDB" id="A0AAF0EVE8"/>
<keyword evidence="4 6" id="KW-0472">Membrane</keyword>
<evidence type="ECO:0000256" key="3">
    <source>
        <dbReference type="ARBA" id="ARBA00022989"/>
    </source>
</evidence>